<protein>
    <recommendedName>
        <fullName evidence="4">Enoyl reductase (ER) domain-containing protein</fullName>
    </recommendedName>
</protein>
<dbReference type="GO" id="GO:0016651">
    <property type="term" value="F:oxidoreductase activity, acting on NAD(P)H"/>
    <property type="evidence" value="ECO:0007669"/>
    <property type="project" value="TreeGrafter"/>
</dbReference>
<dbReference type="InterPro" id="IPR020843">
    <property type="entry name" value="ER"/>
</dbReference>
<dbReference type="Gene3D" id="3.40.50.720">
    <property type="entry name" value="NAD(P)-binding Rossmann-like Domain"/>
    <property type="match status" value="1"/>
</dbReference>
<feature type="compositionally biased region" description="Basic and acidic residues" evidence="3">
    <location>
        <begin position="1"/>
        <end position="13"/>
    </location>
</feature>
<dbReference type="AlphaFoldDB" id="A0A7S4NB01"/>
<accession>A0A7S4NB01</accession>
<dbReference type="Pfam" id="PF08240">
    <property type="entry name" value="ADH_N"/>
    <property type="match status" value="1"/>
</dbReference>
<dbReference type="GO" id="GO:0070402">
    <property type="term" value="F:NADPH binding"/>
    <property type="evidence" value="ECO:0007669"/>
    <property type="project" value="TreeGrafter"/>
</dbReference>
<dbReference type="SUPFAM" id="SSF51735">
    <property type="entry name" value="NAD(P)-binding Rossmann-fold domains"/>
    <property type="match status" value="1"/>
</dbReference>
<organism evidence="5">
    <name type="scientific">Odontella aurita</name>
    <dbReference type="NCBI Taxonomy" id="265563"/>
    <lineage>
        <taxon>Eukaryota</taxon>
        <taxon>Sar</taxon>
        <taxon>Stramenopiles</taxon>
        <taxon>Ochrophyta</taxon>
        <taxon>Bacillariophyta</taxon>
        <taxon>Mediophyceae</taxon>
        <taxon>Biddulphiophycidae</taxon>
        <taxon>Eupodiscales</taxon>
        <taxon>Odontellaceae</taxon>
        <taxon>Odontella</taxon>
    </lineage>
</organism>
<feature type="domain" description="Enoyl reductase (ER)" evidence="4">
    <location>
        <begin position="37"/>
        <end position="399"/>
    </location>
</feature>
<name>A0A7S4NB01_9STRA</name>
<dbReference type="EMBL" id="HBKQ01050760">
    <property type="protein sequence ID" value="CAE2276240.1"/>
    <property type="molecule type" value="Transcribed_RNA"/>
</dbReference>
<dbReference type="SUPFAM" id="SSF50129">
    <property type="entry name" value="GroES-like"/>
    <property type="match status" value="1"/>
</dbReference>
<sequence>MKRSHPVEGDSDGRAISASHRSETAMEVLGATEFGPARSVLSFCKSDGPLPLPSGPTQVRIRVTYAELNPVDHHKLGMKPDGTAVPKDKSPFVVGYGGSGVVDAVGAPGDGDDGGADEATRSLMGKRVVFLVNPAGAGGSYGTHVLVDRRTVAVVPDVGVDDADAACIPVAGCTAYESLEKAGLSLDGLRGGDVSAKDSDAGAGRTLLVVGGAGGVGSWTTLLARAAYPSLRIACTASSAESAEWCQSMGANDVIMGHEKAAEVLGGGRNGSVDHVVCLADPTPSLFGSMAEALRPYGKICLVVAGEGIKSLDLGFVFFKSGTVATETVFSSIRAGYRLDQAAEMETILLLLAKGRIKRAPLADEWQKIQGTINWKEALADGGCIDVVGSGHCRGKLVMKINN</sequence>
<evidence type="ECO:0000256" key="3">
    <source>
        <dbReference type="SAM" id="MobiDB-lite"/>
    </source>
</evidence>
<dbReference type="SMART" id="SM00829">
    <property type="entry name" value="PKS_ER"/>
    <property type="match status" value="1"/>
</dbReference>
<gene>
    <name evidence="5" type="ORF">OAUR00152_LOCUS35012</name>
</gene>
<proteinExistence type="predicted"/>
<feature type="region of interest" description="Disordered" evidence="3">
    <location>
        <begin position="1"/>
        <end position="22"/>
    </location>
</feature>
<dbReference type="Gene3D" id="3.90.180.10">
    <property type="entry name" value="Medium-chain alcohol dehydrogenases, catalytic domain"/>
    <property type="match status" value="1"/>
</dbReference>
<reference evidence="5" key="1">
    <citation type="submission" date="2021-01" db="EMBL/GenBank/DDBJ databases">
        <authorList>
            <person name="Corre E."/>
            <person name="Pelletier E."/>
            <person name="Niang G."/>
            <person name="Scheremetjew M."/>
            <person name="Finn R."/>
            <person name="Kale V."/>
            <person name="Holt S."/>
            <person name="Cochrane G."/>
            <person name="Meng A."/>
            <person name="Brown T."/>
            <person name="Cohen L."/>
        </authorList>
    </citation>
    <scope>NUCLEOTIDE SEQUENCE</scope>
    <source>
        <strain evidence="5">Isolate 1302-5</strain>
    </source>
</reference>
<evidence type="ECO:0000256" key="2">
    <source>
        <dbReference type="ARBA" id="ARBA00023002"/>
    </source>
</evidence>
<evidence type="ECO:0000313" key="5">
    <source>
        <dbReference type="EMBL" id="CAE2276240.1"/>
    </source>
</evidence>
<keyword evidence="2" id="KW-0560">Oxidoreductase</keyword>
<dbReference type="PANTHER" id="PTHR48106:SF18">
    <property type="entry name" value="QUINONE OXIDOREDUCTASE PIG3"/>
    <property type="match status" value="1"/>
</dbReference>
<dbReference type="InterPro" id="IPR036291">
    <property type="entry name" value="NAD(P)-bd_dom_sf"/>
</dbReference>
<dbReference type="PANTHER" id="PTHR48106">
    <property type="entry name" value="QUINONE OXIDOREDUCTASE PIG3-RELATED"/>
    <property type="match status" value="1"/>
</dbReference>
<dbReference type="InterPro" id="IPR011032">
    <property type="entry name" value="GroES-like_sf"/>
</dbReference>
<keyword evidence="1" id="KW-0521">NADP</keyword>
<evidence type="ECO:0000256" key="1">
    <source>
        <dbReference type="ARBA" id="ARBA00022857"/>
    </source>
</evidence>
<dbReference type="InterPro" id="IPR013154">
    <property type="entry name" value="ADH-like_N"/>
</dbReference>
<evidence type="ECO:0000259" key="4">
    <source>
        <dbReference type="SMART" id="SM00829"/>
    </source>
</evidence>